<dbReference type="InterPro" id="IPR008271">
    <property type="entry name" value="Ser/Thr_kinase_AS"/>
</dbReference>
<evidence type="ECO:0000256" key="1">
    <source>
        <dbReference type="ARBA" id="ARBA00022741"/>
    </source>
</evidence>
<dbReference type="PROSITE" id="PS00108">
    <property type="entry name" value="PROTEIN_KINASE_ST"/>
    <property type="match status" value="1"/>
</dbReference>
<dbReference type="InterPro" id="IPR011009">
    <property type="entry name" value="Kinase-like_dom_sf"/>
</dbReference>
<dbReference type="PANTHER" id="PTHR10887:SF495">
    <property type="entry name" value="HELICASE SENATAXIN ISOFORM X1-RELATED"/>
    <property type="match status" value="1"/>
</dbReference>
<name>A0A3S0P2X7_9BACI</name>
<dbReference type="PROSITE" id="PS50011">
    <property type="entry name" value="PROTEIN_KINASE_DOM"/>
    <property type="match status" value="1"/>
</dbReference>
<dbReference type="Pfam" id="PF13087">
    <property type="entry name" value="AAA_12"/>
    <property type="match status" value="1"/>
</dbReference>
<dbReference type="InterPro" id="IPR027417">
    <property type="entry name" value="P-loop_NTPase"/>
</dbReference>
<feature type="coiled-coil region" evidence="5">
    <location>
        <begin position="729"/>
        <end position="756"/>
    </location>
</feature>
<dbReference type="InterPro" id="IPR047187">
    <property type="entry name" value="SF1_C_Upf1"/>
</dbReference>
<dbReference type="Pfam" id="PF00069">
    <property type="entry name" value="Pkinase"/>
    <property type="match status" value="1"/>
</dbReference>
<dbReference type="InterPro" id="IPR000719">
    <property type="entry name" value="Prot_kinase_dom"/>
</dbReference>
<keyword evidence="8" id="KW-1185">Reference proteome</keyword>
<keyword evidence="3" id="KW-0347">Helicase</keyword>
<dbReference type="AlphaFoldDB" id="A0A3S0P2X7"/>
<dbReference type="Proteomes" id="UP000287910">
    <property type="component" value="Unassembled WGS sequence"/>
</dbReference>
<dbReference type="CDD" id="cd18808">
    <property type="entry name" value="SF1_C_Upf1"/>
    <property type="match status" value="1"/>
</dbReference>
<dbReference type="SUPFAM" id="SSF56112">
    <property type="entry name" value="Protein kinase-like (PK-like)"/>
    <property type="match status" value="1"/>
</dbReference>
<dbReference type="InterPro" id="IPR041677">
    <property type="entry name" value="DNA2/NAM7_AAA_11"/>
</dbReference>
<evidence type="ECO:0000313" key="7">
    <source>
        <dbReference type="EMBL" id="RUL49911.1"/>
    </source>
</evidence>
<dbReference type="GO" id="GO:0005524">
    <property type="term" value="F:ATP binding"/>
    <property type="evidence" value="ECO:0007669"/>
    <property type="project" value="UniProtKB-KW"/>
</dbReference>
<dbReference type="GO" id="GO:0004672">
    <property type="term" value="F:protein kinase activity"/>
    <property type="evidence" value="ECO:0007669"/>
    <property type="project" value="InterPro"/>
</dbReference>
<keyword evidence="1" id="KW-0547">Nucleotide-binding</keyword>
<dbReference type="EMBL" id="RYYR01000022">
    <property type="protein sequence ID" value="RUL49911.1"/>
    <property type="molecule type" value="Genomic_DNA"/>
</dbReference>
<keyword evidence="4" id="KW-0067">ATP-binding</keyword>
<dbReference type="FunFam" id="3.40.50.300:FF:000326">
    <property type="entry name" value="P-loop containing nucleoside triphosphate hydrolase"/>
    <property type="match status" value="1"/>
</dbReference>
<evidence type="ECO:0000256" key="2">
    <source>
        <dbReference type="ARBA" id="ARBA00022801"/>
    </source>
</evidence>
<gene>
    <name evidence="7" type="ORF">EK386_14650</name>
</gene>
<dbReference type="SUPFAM" id="SSF52540">
    <property type="entry name" value="P-loop containing nucleoside triphosphate hydrolases"/>
    <property type="match status" value="1"/>
</dbReference>
<dbReference type="GO" id="GO:0016787">
    <property type="term" value="F:hydrolase activity"/>
    <property type="evidence" value="ECO:0007669"/>
    <property type="project" value="UniProtKB-KW"/>
</dbReference>
<comment type="caution">
    <text evidence="7">The sequence shown here is derived from an EMBL/GenBank/DDBJ whole genome shotgun (WGS) entry which is preliminary data.</text>
</comment>
<organism evidence="7 8">
    <name type="scientific">Lysinibacillus antri</name>
    <dbReference type="NCBI Taxonomy" id="2498145"/>
    <lineage>
        <taxon>Bacteria</taxon>
        <taxon>Bacillati</taxon>
        <taxon>Bacillota</taxon>
        <taxon>Bacilli</taxon>
        <taxon>Bacillales</taxon>
        <taxon>Bacillaceae</taxon>
        <taxon>Lysinibacillus</taxon>
    </lineage>
</organism>
<feature type="domain" description="Protein kinase" evidence="6">
    <location>
        <begin position="8"/>
        <end position="258"/>
    </location>
</feature>
<dbReference type="GO" id="GO:0005694">
    <property type="term" value="C:chromosome"/>
    <property type="evidence" value="ECO:0007669"/>
    <property type="project" value="UniProtKB-ARBA"/>
</dbReference>
<sequence length="1190" mass="138051">MKFIKDRYKILKKLNGGSMSNVYLCIDFDKDQEIVVIKTFEWNDQTSSELYKALFNRELENLEKLQNKRIVSLLEKGMDLENKLNFIVLEYFKGESLNEVIYKGVFSEKQKIKIILDILEGLDYAHSKGVIHRDLKPSNILIDESNQIKIIDFGISKLKDSMYKDFTVKNYLTPKYASPEQKLLKNLDFRSDIYSVGIVIAEILLEREFEFEENIIEVVKNSELEEHFKNLLLNMIAKEVKNRISTVSELRSRFQEFNKKENKLYGIGFADSVLKRLCQFGYLENESRSEASKLIANDLSKALIYMDNDNNLRSDQNTYKIYGKQYEYKCVVDKRTDTTFTIISIHFPNKSQHNSNKEWAITHEGEFEVCISVTKDNDFDNIHDLISNFELEYRAKKLKNDQEISEKNSIQRWEKVLHILEEDIEVNKSTLQYRHFEVDSLGEKIIIELKNEISEKVFDDEQLLCMTSAYNINRTKLAGYCIDSDGNKLIVQLSKDASPDDFAKSGEISIDRRMIETALSRQKKALKSIQYRELSNPRIADILLNPEQAMYSDLFIDLEYASEMDESKQKAVEKAMQAKDMFILQGPPGTGKTTFISELVNQIYKENPDSKVLISSQSNVAVDHALNKIKDMLPKLSLLRIGRKDKLSLGAEKYMIEEQLSELIESIRKNSLEYIENLKNQINMDETLINKYEKILEIDRLKGNLEIIDTKILDTQTRLDIIIESYEELKNLNYELEKITHSLNKETEQTDDLELNDISKVFKEKFISFGNQFLIKLDKAKNLSADKVELENTLIESMYKSDEVQHQLNETYSYLEIEDVEQFYHLKKEVNITMQGNQEELEFISKIEGIQNEWFSRIGTDDKLLDVLIKKTNIIGATCLGISSLSYNSEVVFDWVIIDEAGRATAPELLVPITLGKKIVLVGDHKQLPPILDKNIQNLDLQQANIKLKDLEKSLFEELMLNINSNCVGRLEQQYRMHPAIGNLVSKVFYEGMLESKTTVTQRDHGIQKWDGKGVVWLTTSNSPKRHEQIIKSNSHQTYQNEFEVNIIFNKLLEMEVEYASKKFKKDVGVIAGYQAQKSLFRKEFETKYKDKFTFLNVEINTVDAFQGRETDIIFYSIVRSNDKGKIGFLSDARRLNVALSRAKELLVIVGDHMSVTKESTTFDNLENPFLKVYEYINFNESICTLEEVL</sequence>
<dbReference type="PANTHER" id="PTHR10887">
    <property type="entry name" value="DNA2/NAM7 HELICASE FAMILY"/>
    <property type="match status" value="1"/>
</dbReference>
<proteinExistence type="predicted"/>
<evidence type="ECO:0000259" key="6">
    <source>
        <dbReference type="PROSITE" id="PS50011"/>
    </source>
</evidence>
<evidence type="ECO:0000256" key="3">
    <source>
        <dbReference type="ARBA" id="ARBA00022806"/>
    </source>
</evidence>
<dbReference type="GO" id="GO:0004386">
    <property type="term" value="F:helicase activity"/>
    <property type="evidence" value="ECO:0007669"/>
    <property type="project" value="UniProtKB-KW"/>
</dbReference>
<dbReference type="CDD" id="cd14014">
    <property type="entry name" value="STKc_PknB_like"/>
    <property type="match status" value="1"/>
</dbReference>
<keyword evidence="5" id="KW-0175">Coiled coil</keyword>
<dbReference type="SMART" id="SM00220">
    <property type="entry name" value="S_TKc"/>
    <property type="match status" value="1"/>
</dbReference>
<reference evidence="7 8" key="1">
    <citation type="submission" date="2018-12" db="EMBL/GenBank/DDBJ databases">
        <title>Lysinibacillus antri sp. nov., isolated from a cave soil.</title>
        <authorList>
            <person name="Narsing Rao M.P."/>
            <person name="Zhang H."/>
            <person name="Dong Z.-Y."/>
            <person name="Niu X.-K."/>
            <person name="Zhang K."/>
            <person name="Fang B.-Z."/>
            <person name="Kang Y.-Q."/>
            <person name="Xiao M."/>
            <person name="Li W.-J."/>
        </authorList>
    </citation>
    <scope>NUCLEOTIDE SEQUENCE [LARGE SCALE GENOMIC DNA]</scope>
    <source>
        <strain evidence="7 8">SYSU K30002</strain>
    </source>
</reference>
<dbReference type="Gene3D" id="1.10.510.10">
    <property type="entry name" value="Transferase(Phosphotransferase) domain 1"/>
    <property type="match status" value="1"/>
</dbReference>
<dbReference type="InterPro" id="IPR045055">
    <property type="entry name" value="DNA2/NAM7-like"/>
</dbReference>
<dbReference type="Gene3D" id="3.40.50.300">
    <property type="entry name" value="P-loop containing nucleotide triphosphate hydrolases"/>
    <property type="match status" value="3"/>
</dbReference>
<dbReference type="Pfam" id="PF13086">
    <property type="entry name" value="AAA_11"/>
    <property type="match status" value="1"/>
</dbReference>
<dbReference type="RefSeq" id="WP_126659928.1">
    <property type="nucleotide sequence ID" value="NZ_RYYR01000022.1"/>
</dbReference>
<keyword evidence="2" id="KW-0378">Hydrolase</keyword>
<evidence type="ECO:0000256" key="4">
    <source>
        <dbReference type="ARBA" id="ARBA00022840"/>
    </source>
</evidence>
<evidence type="ECO:0000313" key="8">
    <source>
        <dbReference type="Proteomes" id="UP000287910"/>
    </source>
</evidence>
<dbReference type="InterPro" id="IPR041679">
    <property type="entry name" value="DNA2/NAM7-like_C"/>
</dbReference>
<accession>A0A3S0P2X7</accession>
<protein>
    <recommendedName>
        <fullName evidence="6">Protein kinase domain-containing protein</fullName>
    </recommendedName>
</protein>
<evidence type="ECO:0000256" key="5">
    <source>
        <dbReference type="SAM" id="Coils"/>
    </source>
</evidence>